<evidence type="ECO:0000256" key="1">
    <source>
        <dbReference type="SAM" id="MobiDB-lite"/>
    </source>
</evidence>
<proteinExistence type="predicted"/>
<keyword evidence="2" id="KW-0472">Membrane</keyword>
<name>A0A813WDD6_9BILA</name>
<feature type="compositionally biased region" description="Polar residues" evidence="1">
    <location>
        <begin position="266"/>
        <end position="277"/>
    </location>
</feature>
<evidence type="ECO:0000313" key="5">
    <source>
        <dbReference type="EMBL" id="CAF1360464.1"/>
    </source>
</evidence>
<gene>
    <name evidence="4" type="ORF">GPM918_LOCUS6005</name>
    <name evidence="5" type="ORF">OVA965_LOCUS31218</name>
    <name evidence="6" type="ORF">SRO942_LOCUS6005</name>
    <name evidence="7" type="ORF">TMI583_LOCUS32044</name>
</gene>
<reference evidence="4" key="1">
    <citation type="submission" date="2021-02" db="EMBL/GenBank/DDBJ databases">
        <authorList>
            <person name="Nowell W R."/>
        </authorList>
    </citation>
    <scope>NUCLEOTIDE SEQUENCE</scope>
</reference>
<keyword evidence="2" id="KW-1133">Transmembrane helix</keyword>
<accession>A0A813WDD6</accession>
<feature type="transmembrane region" description="Helical" evidence="2">
    <location>
        <begin position="158"/>
        <end position="175"/>
    </location>
</feature>
<keyword evidence="2" id="KW-0812">Transmembrane</keyword>
<feature type="region of interest" description="Disordered" evidence="1">
    <location>
        <begin position="245"/>
        <end position="292"/>
    </location>
</feature>
<evidence type="ECO:0000256" key="3">
    <source>
        <dbReference type="SAM" id="SignalP"/>
    </source>
</evidence>
<dbReference type="AlphaFoldDB" id="A0A813WDD6"/>
<evidence type="ECO:0000313" key="7">
    <source>
        <dbReference type="EMBL" id="CAF4170627.1"/>
    </source>
</evidence>
<sequence length="315" mass="36380">MNLKAYIYLFCLLCLLHSADAICAENDYVLSASANNLQFCSEIIQEKPSIVSVWFTIGFNLTQHFGYFCFTLVTISVASGNKETMESNFHRVNITDYTELTDTNNSLTIKELNPGQHEICVQFLDRVTMFIYVPRDGCLRIQVGIIPPSFKQDSTSQFIILTGTIVLFFIMGLLVQNHKSRRDRKQHELEFDDETDTRTRSYTNASTLSKRTNFLKNLFHKHIDQPELTKVQLWAKSRYRHRLSADISPQRELNNTRSRKHHRSHQVNIPTISDGQHSTSLSSRYSIESESDNKNRITFAPLSPITEFENESERV</sequence>
<dbReference type="Proteomes" id="UP000663829">
    <property type="component" value="Unassembled WGS sequence"/>
</dbReference>
<organism evidence="4 8">
    <name type="scientific">Didymodactylos carnosus</name>
    <dbReference type="NCBI Taxonomy" id="1234261"/>
    <lineage>
        <taxon>Eukaryota</taxon>
        <taxon>Metazoa</taxon>
        <taxon>Spiralia</taxon>
        <taxon>Gnathifera</taxon>
        <taxon>Rotifera</taxon>
        <taxon>Eurotatoria</taxon>
        <taxon>Bdelloidea</taxon>
        <taxon>Philodinida</taxon>
        <taxon>Philodinidae</taxon>
        <taxon>Didymodactylos</taxon>
    </lineage>
</organism>
<feature type="compositionally biased region" description="Low complexity" evidence="1">
    <location>
        <begin position="278"/>
        <end position="288"/>
    </location>
</feature>
<dbReference type="EMBL" id="CAJOBC010000902">
    <property type="protein sequence ID" value="CAF3637326.1"/>
    <property type="molecule type" value="Genomic_DNA"/>
</dbReference>
<dbReference type="Proteomes" id="UP000677228">
    <property type="component" value="Unassembled WGS sequence"/>
</dbReference>
<protein>
    <submittedName>
        <fullName evidence="4">Uncharacterized protein</fullName>
    </submittedName>
</protein>
<dbReference type="Proteomes" id="UP000682733">
    <property type="component" value="Unassembled WGS sequence"/>
</dbReference>
<comment type="caution">
    <text evidence="4">The sequence shown here is derived from an EMBL/GenBank/DDBJ whole genome shotgun (WGS) entry which is preliminary data.</text>
</comment>
<dbReference type="EMBL" id="CAJNOQ010000902">
    <property type="protein sequence ID" value="CAF0849704.1"/>
    <property type="molecule type" value="Genomic_DNA"/>
</dbReference>
<dbReference type="OrthoDB" id="10018981at2759"/>
<evidence type="ECO:0000256" key="2">
    <source>
        <dbReference type="SAM" id="Phobius"/>
    </source>
</evidence>
<evidence type="ECO:0000313" key="8">
    <source>
        <dbReference type="Proteomes" id="UP000663829"/>
    </source>
</evidence>
<keyword evidence="3" id="KW-0732">Signal</keyword>
<dbReference type="EMBL" id="CAJNOK010023282">
    <property type="protein sequence ID" value="CAF1360464.1"/>
    <property type="molecule type" value="Genomic_DNA"/>
</dbReference>
<feature type="chain" id="PRO_5036223355" evidence="3">
    <location>
        <begin position="22"/>
        <end position="315"/>
    </location>
</feature>
<dbReference type="Proteomes" id="UP000681722">
    <property type="component" value="Unassembled WGS sequence"/>
</dbReference>
<keyword evidence="8" id="KW-1185">Reference proteome</keyword>
<evidence type="ECO:0000313" key="4">
    <source>
        <dbReference type="EMBL" id="CAF0849704.1"/>
    </source>
</evidence>
<evidence type="ECO:0000313" key="6">
    <source>
        <dbReference type="EMBL" id="CAF3637326.1"/>
    </source>
</evidence>
<dbReference type="EMBL" id="CAJOBA010044935">
    <property type="protein sequence ID" value="CAF4170627.1"/>
    <property type="molecule type" value="Genomic_DNA"/>
</dbReference>
<feature type="signal peptide" evidence="3">
    <location>
        <begin position="1"/>
        <end position="21"/>
    </location>
</feature>